<dbReference type="EMBL" id="MHWT01000019">
    <property type="protein sequence ID" value="OHB12269.1"/>
    <property type="molecule type" value="Genomic_DNA"/>
</dbReference>
<protein>
    <submittedName>
        <fullName evidence="2">Uncharacterized protein</fullName>
    </submittedName>
</protein>
<dbReference type="AlphaFoldDB" id="A0A1G2USA9"/>
<proteinExistence type="predicted"/>
<dbReference type="Proteomes" id="UP000176558">
    <property type="component" value="Unassembled WGS sequence"/>
</dbReference>
<evidence type="ECO:0000313" key="2">
    <source>
        <dbReference type="EMBL" id="OHB12269.1"/>
    </source>
</evidence>
<reference evidence="2 3" key="1">
    <citation type="journal article" date="2016" name="Nat. Commun.">
        <title>Thousands of microbial genomes shed light on interconnected biogeochemical processes in an aquifer system.</title>
        <authorList>
            <person name="Anantharaman K."/>
            <person name="Brown C.T."/>
            <person name="Hug L.A."/>
            <person name="Sharon I."/>
            <person name="Castelle C.J."/>
            <person name="Probst A.J."/>
            <person name="Thomas B.C."/>
            <person name="Singh A."/>
            <person name="Wilkins M.J."/>
            <person name="Karaoz U."/>
            <person name="Brodie E.L."/>
            <person name="Williams K.H."/>
            <person name="Hubbard S.S."/>
            <person name="Banfield J.F."/>
        </authorList>
    </citation>
    <scope>NUCLEOTIDE SEQUENCE [LARGE SCALE GENOMIC DNA]</scope>
</reference>
<evidence type="ECO:0000313" key="3">
    <source>
        <dbReference type="Proteomes" id="UP000176558"/>
    </source>
</evidence>
<evidence type="ECO:0000256" key="1">
    <source>
        <dbReference type="SAM" id="Phobius"/>
    </source>
</evidence>
<name>A0A1G2USA9_9BACT</name>
<feature type="transmembrane region" description="Helical" evidence="1">
    <location>
        <begin position="69"/>
        <end position="93"/>
    </location>
</feature>
<keyword evidence="1" id="KW-1133">Transmembrane helix</keyword>
<accession>A0A1G2USA9</accession>
<organism evidence="2 3">
    <name type="scientific">Candidatus Zambryskibacteria bacterium RIFCSPLOWO2_12_FULL_39_23</name>
    <dbReference type="NCBI Taxonomy" id="1802776"/>
    <lineage>
        <taxon>Bacteria</taxon>
        <taxon>Candidatus Zambryskiibacteriota</taxon>
    </lineage>
</organism>
<keyword evidence="1" id="KW-0812">Transmembrane</keyword>
<sequence>MILSSQTKKIFAGLGLVMFYLPAIVLAQTVSPPSTPSSNTGIVYECTSGAAGECTFNELLLAVQKVTKWGAIFALAFSVIVIAWAGFNLMVYGENQAKRKEASTMLWKVVLGIAFILLAWLIVTLITKGLLLKPNVPQLLKP</sequence>
<comment type="caution">
    <text evidence="2">The sequence shown here is derived from an EMBL/GenBank/DDBJ whole genome shotgun (WGS) entry which is preliminary data.</text>
</comment>
<gene>
    <name evidence="2" type="ORF">A3G99_00710</name>
</gene>
<keyword evidence="1" id="KW-0472">Membrane</keyword>
<feature type="transmembrane region" description="Helical" evidence="1">
    <location>
        <begin position="105"/>
        <end position="126"/>
    </location>
</feature>